<keyword evidence="2" id="KW-0378">Hydrolase</keyword>
<accession>A0A0L8APQ0</accession>
<keyword evidence="3 11" id="KW-0347">Helicase</keyword>
<dbReference type="InterPro" id="IPR011545">
    <property type="entry name" value="DEAD/DEAH_box_helicase_dom"/>
</dbReference>
<dbReference type="InterPro" id="IPR014014">
    <property type="entry name" value="RNA_helicase_DEAD_Q_motif"/>
</dbReference>
<evidence type="ECO:0000256" key="2">
    <source>
        <dbReference type="ARBA" id="ARBA00022801"/>
    </source>
</evidence>
<keyword evidence="1" id="KW-0547">Nucleotide-binding</keyword>
<feature type="domain" description="DEAD-box RNA helicase Q" evidence="10">
    <location>
        <begin position="2"/>
        <end position="30"/>
    </location>
</feature>
<dbReference type="InterPro" id="IPR014001">
    <property type="entry name" value="Helicase_ATP-bd"/>
</dbReference>
<dbReference type="GO" id="GO:0005524">
    <property type="term" value="F:ATP binding"/>
    <property type="evidence" value="ECO:0007669"/>
    <property type="project" value="UniProtKB-KW"/>
</dbReference>
<protein>
    <submittedName>
        <fullName evidence="11">DEAD/DEAH box helicase</fullName>
    </submittedName>
</protein>
<dbReference type="SMART" id="SM00490">
    <property type="entry name" value="HELICc"/>
    <property type="match status" value="1"/>
</dbReference>
<dbReference type="SMART" id="SM00487">
    <property type="entry name" value="DEXDc"/>
    <property type="match status" value="1"/>
</dbReference>
<dbReference type="InterPro" id="IPR044742">
    <property type="entry name" value="DEAD/DEAH_RhlB"/>
</dbReference>
<feature type="compositionally biased region" description="Basic and acidic residues" evidence="7">
    <location>
        <begin position="408"/>
        <end position="417"/>
    </location>
</feature>
<dbReference type="Pfam" id="PF00270">
    <property type="entry name" value="DEAD"/>
    <property type="match status" value="1"/>
</dbReference>
<evidence type="ECO:0000256" key="3">
    <source>
        <dbReference type="ARBA" id="ARBA00022806"/>
    </source>
</evidence>
<dbReference type="PROSITE" id="PS51195">
    <property type="entry name" value="Q_MOTIF"/>
    <property type="match status" value="1"/>
</dbReference>
<organism evidence="11 12">
    <name type="scientific">Roseivirga seohaensis subsp. aquiponti</name>
    <dbReference type="NCBI Taxonomy" id="1566026"/>
    <lineage>
        <taxon>Bacteria</taxon>
        <taxon>Pseudomonadati</taxon>
        <taxon>Bacteroidota</taxon>
        <taxon>Cytophagia</taxon>
        <taxon>Cytophagales</taxon>
        <taxon>Roseivirgaceae</taxon>
        <taxon>Roseivirga</taxon>
    </lineage>
</organism>
<proteinExistence type="inferred from homology"/>
<dbReference type="CDD" id="cd00268">
    <property type="entry name" value="DEADc"/>
    <property type="match status" value="1"/>
</dbReference>
<dbReference type="RefSeq" id="WP_053221913.1">
    <property type="nucleotide sequence ID" value="NZ_JSVA01000003.1"/>
</dbReference>
<evidence type="ECO:0000313" key="11">
    <source>
        <dbReference type="EMBL" id="KOF04216.1"/>
    </source>
</evidence>
<evidence type="ECO:0000256" key="4">
    <source>
        <dbReference type="ARBA" id="ARBA00022840"/>
    </source>
</evidence>
<evidence type="ECO:0000259" key="8">
    <source>
        <dbReference type="PROSITE" id="PS51192"/>
    </source>
</evidence>
<evidence type="ECO:0000259" key="9">
    <source>
        <dbReference type="PROSITE" id="PS51194"/>
    </source>
</evidence>
<dbReference type="GO" id="GO:0003724">
    <property type="term" value="F:RNA helicase activity"/>
    <property type="evidence" value="ECO:0007669"/>
    <property type="project" value="InterPro"/>
</dbReference>
<dbReference type="InterPro" id="IPR001650">
    <property type="entry name" value="Helicase_C-like"/>
</dbReference>
<evidence type="ECO:0000256" key="7">
    <source>
        <dbReference type="SAM" id="MobiDB-lite"/>
    </source>
</evidence>
<dbReference type="InterPro" id="IPR050079">
    <property type="entry name" value="DEAD_box_RNA_helicase"/>
</dbReference>
<dbReference type="PANTHER" id="PTHR47959">
    <property type="entry name" value="ATP-DEPENDENT RNA HELICASE RHLE-RELATED"/>
    <property type="match status" value="1"/>
</dbReference>
<keyword evidence="12" id="KW-1185">Reference proteome</keyword>
<dbReference type="Gene3D" id="3.40.50.300">
    <property type="entry name" value="P-loop containing nucleotide triphosphate hydrolases"/>
    <property type="match status" value="2"/>
</dbReference>
<dbReference type="OrthoDB" id="974172at2"/>
<dbReference type="AlphaFoldDB" id="A0A0L8APQ0"/>
<dbReference type="EMBL" id="JSVA01000003">
    <property type="protein sequence ID" value="KOF04216.1"/>
    <property type="molecule type" value="Genomic_DNA"/>
</dbReference>
<evidence type="ECO:0000256" key="6">
    <source>
        <dbReference type="PROSITE-ProRule" id="PRU00552"/>
    </source>
</evidence>
<feature type="short sequence motif" description="Q motif" evidence="6">
    <location>
        <begin position="2"/>
        <end position="30"/>
    </location>
</feature>
<feature type="domain" description="Helicase C-terminal" evidence="9">
    <location>
        <begin position="232"/>
        <end position="378"/>
    </location>
</feature>
<feature type="domain" description="Helicase ATP-binding" evidence="8">
    <location>
        <begin position="33"/>
        <end position="204"/>
    </location>
</feature>
<evidence type="ECO:0000256" key="5">
    <source>
        <dbReference type="ARBA" id="ARBA00038437"/>
    </source>
</evidence>
<dbReference type="CDD" id="cd18787">
    <property type="entry name" value="SF2_C_DEAD"/>
    <property type="match status" value="1"/>
</dbReference>
<dbReference type="PANTHER" id="PTHR47959:SF1">
    <property type="entry name" value="ATP-DEPENDENT RNA HELICASE DBPA"/>
    <property type="match status" value="1"/>
</dbReference>
<feature type="region of interest" description="Disordered" evidence="7">
    <location>
        <begin position="395"/>
        <end position="450"/>
    </location>
</feature>
<evidence type="ECO:0000256" key="1">
    <source>
        <dbReference type="ARBA" id="ARBA00022741"/>
    </source>
</evidence>
<dbReference type="SUPFAM" id="SSF52540">
    <property type="entry name" value="P-loop containing nucleoside triphosphate hydrolases"/>
    <property type="match status" value="2"/>
</dbReference>
<evidence type="ECO:0000313" key="12">
    <source>
        <dbReference type="Proteomes" id="UP000036908"/>
    </source>
</evidence>
<dbReference type="GO" id="GO:0003676">
    <property type="term" value="F:nucleic acid binding"/>
    <property type="evidence" value="ECO:0007669"/>
    <property type="project" value="InterPro"/>
</dbReference>
<reference evidence="12" key="1">
    <citation type="submission" date="2014-11" db="EMBL/GenBank/DDBJ databases">
        <title>Genome sequencing of Roseivirga sp. D-25.</title>
        <authorList>
            <person name="Selvaratnam C."/>
            <person name="Thevarajoo S."/>
            <person name="Goh K.M."/>
            <person name="Eee R."/>
            <person name="Chan K.-G."/>
            <person name="Chong C.S."/>
        </authorList>
    </citation>
    <scope>NUCLEOTIDE SEQUENCE [LARGE SCALE GENOMIC DNA]</scope>
    <source>
        <strain evidence="12">D-25</strain>
    </source>
</reference>
<comment type="caution">
    <text evidence="11">The sequence shown here is derived from an EMBL/GenBank/DDBJ whole genome shotgun (WGS) entry which is preliminary data.</text>
</comment>
<dbReference type="Proteomes" id="UP000036908">
    <property type="component" value="Unassembled WGS sequence"/>
</dbReference>
<sequence>MDNFESLNLSTPLRNAIDDLNFEKPTPIQAEAFPMVLSGKDLVGIAQTGTGKTFAYMLPSLRDLKFSKQTTPRILVVVPTRELVLQVVEQTKLLAKYMNVRVLGVYGGVNIKTHMAEALEGCDILVATPGRLYDLVLSKALSLKSINKLIIDEVDVMLDLGFRFQLQNIFDLLPEKRQNIMFSATMTDEVDALINDYFITPAKISIAVSGTPLDNIAQQCYPVLNFYTKANLLKYLLEDTVEFKKVLVFVANKKAADRLYELLEETFMSKVGVIHSNKSQNYRIRSIEDFDQGNTRILVATDVIARGLDLEQITHVINFDTPNFPENYMHRIGRTGRAEHQGKSILFYTEKEEADKEAIELLMGYEIPTLPFPEEVPITRKLTPEEQPVVIEVHKNHKQSKHVPGPAFHEKKEKNQKENQGGSYKRKIEAKYKKPRTRGDKNQIKKNKRR</sequence>
<dbReference type="InterPro" id="IPR027417">
    <property type="entry name" value="P-loop_NTPase"/>
</dbReference>
<evidence type="ECO:0000259" key="10">
    <source>
        <dbReference type="PROSITE" id="PS51195"/>
    </source>
</evidence>
<gene>
    <name evidence="11" type="ORF">OB69_01425</name>
</gene>
<dbReference type="GO" id="GO:0005829">
    <property type="term" value="C:cytosol"/>
    <property type="evidence" value="ECO:0007669"/>
    <property type="project" value="TreeGrafter"/>
</dbReference>
<feature type="compositionally biased region" description="Basic and acidic residues" evidence="7">
    <location>
        <begin position="426"/>
        <end position="443"/>
    </location>
</feature>
<dbReference type="Pfam" id="PF00271">
    <property type="entry name" value="Helicase_C"/>
    <property type="match status" value="1"/>
</dbReference>
<dbReference type="PROSITE" id="PS51194">
    <property type="entry name" value="HELICASE_CTER"/>
    <property type="match status" value="1"/>
</dbReference>
<dbReference type="PROSITE" id="PS51192">
    <property type="entry name" value="HELICASE_ATP_BIND_1"/>
    <property type="match status" value="1"/>
</dbReference>
<dbReference type="PATRIC" id="fig|1566026.4.peg.1982"/>
<dbReference type="GO" id="GO:0016787">
    <property type="term" value="F:hydrolase activity"/>
    <property type="evidence" value="ECO:0007669"/>
    <property type="project" value="UniProtKB-KW"/>
</dbReference>
<keyword evidence="4" id="KW-0067">ATP-binding</keyword>
<name>A0A0L8APQ0_9BACT</name>
<comment type="similarity">
    <text evidence="5">Belongs to the DEAD box helicase family.</text>
</comment>